<sequence length="112" mass="12667">MVPYLEKVDQSNDSCSVTVTELNGVLKQTLCCVNCEEDDVSSWLDCDADDAGFQQMSDVKIIVKDDEEVDLLGSYVPSIRPFWDGHRNFKQRSDDEDDTCYRHPPLQTSAPC</sequence>
<evidence type="ECO:0000313" key="3">
    <source>
        <dbReference type="Proteomes" id="UP000499080"/>
    </source>
</evidence>
<protein>
    <submittedName>
        <fullName evidence="2">Uncharacterized protein</fullName>
    </submittedName>
</protein>
<name>A0A4Y2PL13_ARAVE</name>
<keyword evidence="3" id="KW-1185">Reference proteome</keyword>
<proteinExistence type="predicted"/>
<comment type="caution">
    <text evidence="2">The sequence shown here is derived from an EMBL/GenBank/DDBJ whole genome shotgun (WGS) entry which is preliminary data.</text>
</comment>
<accession>A0A4Y2PL13</accession>
<dbReference type="Proteomes" id="UP000499080">
    <property type="component" value="Unassembled WGS sequence"/>
</dbReference>
<dbReference type="EMBL" id="BGPR01011352">
    <property type="protein sequence ID" value="GBN50887.1"/>
    <property type="molecule type" value="Genomic_DNA"/>
</dbReference>
<dbReference type="AlphaFoldDB" id="A0A4Y2PL13"/>
<organism evidence="2 3">
    <name type="scientific">Araneus ventricosus</name>
    <name type="common">Orbweaver spider</name>
    <name type="synonym">Epeira ventricosa</name>
    <dbReference type="NCBI Taxonomy" id="182803"/>
    <lineage>
        <taxon>Eukaryota</taxon>
        <taxon>Metazoa</taxon>
        <taxon>Ecdysozoa</taxon>
        <taxon>Arthropoda</taxon>
        <taxon>Chelicerata</taxon>
        <taxon>Arachnida</taxon>
        <taxon>Araneae</taxon>
        <taxon>Araneomorphae</taxon>
        <taxon>Entelegynae</taxon>
        <taxon>Araneoidea</taxon>
        <taxon>Araneidae</taxon>
        <taxon>Araneus</taxon>
    </lineage>
</organism>
<evidence type="ECO:0000256" key="1">
    <source>
        <dbReference type="SAM" id="MobiDB-lite"/>
    </source>
</evidence>
<gene>
    <name evidence="2" type="ORF">AVEN_140978_1</name>
</gene>
<evidence type="ECO:0000313" key="2">
    <source>
        <dbReference type="EMBL" id="GBN50887.1"/>
    </source>
</evidence>
<feature type="region of interest" description="Disordered" evidence="1">
    <location>
        <begin position="90"/>
        <end position="112"/>
    </location>
</feature>
<reference evidence="2 3" key="1">
    <citation type="journal article" date="2019" name="Sci. Rep.">
        <title>Orb-weaving spider Araneus ventricosus genome elucidates the spidroin gene catalogue.</title>
        <authorList>
            <person name="Kono N."/>
            <person name="Nakamura H."/>
            <person name="Ohtoshi R."/>
            <person name="Moran D.A.P."/>
            <person name="Shinohara A."/>
            <person name="Yoshida Y."/>
            <person name="Fujiwara M."/>
            <person name="Mori M."/>
            <person name="Tomita M."/>
            <person name="Arakawa K."/>
        </authorList>
    </citation>
    <scope>NUCLEOTIDE SEQUENCE [LARGE SCALE GENOMIC DNA]</scope>
</reference>